<evidence type="ECO:0000313" key="4">
    <source>
        <dbReference type="EMBL" id="TCY85973.1"/>
    </source>
</evidence>
<feature type="compositionally biased region" description="Polar residues" evidence="1">
    <location>
        <begin position="49"/>
        <end position="59"/>
    </location>
</feature>
<dbReference type="EMBL" id="SDBZ01000045">
    <property type="protein sequence ID" value="TCW89474.1"/>
    <property type="molecule type" value="Genomic_DNA"/>
</dbReference>
<dbReference type="EMBL" id="SDDL01000039">
    <property type="protein sequence ID" value="TCY85973.1"/>
    <property type="molecule type" value="Genomic_DNA"/>
</dbReference>
<name>A0A483YWF8_KLEPN</name>
<dbReference type="AlphaFoldDB" id="A0A483YWF8"/>
<protein>
    <submittedName>
        <fullName evidence="5">Uncharacterized protein</fullName>
    </submittedName>
</protein>
<dbReference type="EMBL" id="SDCD01000145">
    <property type="protein sequence ID" value="TCX10112.1"/>
    <property type="molecule type" value="Genomic_DNA"/>
</dbReference>
<comment type="caution">
    <text evidence="5">The sequence shown here is derived from an EMBL/GenBank/DDBJ whole genome shotgun (WGS) entry which is preliminary data.</text>
</comment>
<gene>
    <name evidence="3" type="ORF">ETE94_29810</name>
    <name evidence="2" type="ORF">ETF12_23840</name>
    <name evidence="6" type="ORF">ETH60_20985</name>
    <name evidence="5" type="ORF">ETH89_13835</name>
    <name evidence="4" type="ORF">ETH94_18535</name>
</gene>
<dbReference type="EMBL" id="SDDR01000015">
    <property type="protein sequence ID" value="TCZ31257.1"/>
    <property type="molecule type" value="Genomic_DNA"/>
</dbReference>
<organism evidence="5">
    <name type="scientific">Klebsiella pneumoniae</name>
    <dbReference type="NCBI Taxonomy" id="573"/>
    <lineage>
        <taxon>Bacteria</taxon>
        <taxon>Pseudomonadati</taxon>
        <taxon>Pseudomonadota</taxon>
        <taxon>Gammaproteobacteria</taxon>
        <taxon>Enterobacterales</taxon>
        <taxon>Enterobacteriaceae</taxon>
        <taxon>Klebsiella/Raoultella group</taxon>
        <taxon>Klebsiella</taxon>
        <taxon>Klebsiella pneumoniae complex</taxon>
    </lineage>
</organism>
<feature type="region of interest" description="Disordered" evidence="1">
    <location>
        <begin position="39"/>
        <end position="59"/>
    </location>
</feature>
<reference evidence="5" key="1">
    <citation type="submission" date="2019-01" db="EMBL/GenBank/DDBJ databases">
        <authorList>
            <person name="Lista F."/>
            <person name="Anselmo A."/>
        </authorList>
    </citation>
    <scope>NUCLEOTIDE SEQUENCE</scope>
    <source>
        <strain evidence="4">10R</strain>
        <strain evidence="3">19S</strain>
        <strain evidence="2">23S</strain>
        <strain evidence="6">2R</strain>
        <strain evidence="5">4R</strain>
    </source>
</reference>
<evidence type="ECO:0000313" key="5">
    <source>
        <dbReference type="EMBL" id="TCZ31257.1"/>
    </source>
</evidence>
<evidence type="ECO:0000313" key="6">
    <source>
        <dbReference type="EMBL" id="TCZ43429.1"/>
    </source>
</evidence>
<sequence length="59" mass="6955">MFKKLFKQFKSDAPAEGVDAIVEIIEEIDEKQRKIADKKERAKEEWQNGARTTKNRFTI</sequence>
<evidence type="ECO:0000313" key="2">
    <source>
        <dbReference type="EMBL" id="TCW89474.1"/>
    </source>
</evidence>
<proteinExistence type="predicted"/>
<dbReference type="RefSeq" id="WP_071814208.1">
    <property type="nucleotide sequence ID" value="NZ_CACSAV010000004.1"/>
</dbReference>
<accession>A0A483YWF8</accession>
<dbReference type="EMBL" id="SDDT01000043">
    <property type="protein sequence ID" value="TCZ43429.1"/>
    <property type="molecule type" value="Genomic_DNA"/>
</dbReference>
<evidence type="ECO:0000256" key="1">
    <source>
        <dbReference type="SAM" id="MobiDB-lite"/>
    </source>
</evidence>
<evidence type="ECO:0000313" key="3">
    <source>
        <dbReference type="EMBL" id="TCX10112.1"/>
    </source>
</evidence>